<organism evidence="9 10">
    <name type="scientific">Aulographum hederae CBS 113979</name>
    <dbReference type="NCBI Taxonomy" id="1176131"/>
    <lineage>
        <taxon>Eukaryota</taxon>
        <taxon>Fungi</taxon>
        <taxon>Dikarya</taxon>
        <taxon>Ascomycota</taxon>
        <taxon>Pezizomycotina</taxon>
        <taxon>Dothideomycetes</taxon>
        <taxon>Pleosporomycetidae</taxon>
        <taxon>Aulographales</taxon>
        <taxon>Aulographaceae</taxon>
    </lineage>
</organism>
<feature type="non-terminal residue" evidence="9">
    <location>
        <position position="1"/>
    </location>
</feature>
<evidence type="ECO:0000256" key="7">
    <source>
        <dbReference type="ARBA" id="ARBA00023157"/>
    </source>
</evidence>
<dbReference type="AlphaFoldDB" id="A0A6G1H065"/>
<keyword evidence="2" id="KW-0719">Serine esterase</keyword>
<evidence type="ECO:0000256" key="6">
    <source>
        <dbReference type="ARBA" id="ARBA00022837"/>
    </source>
</evidence>
<keyword evidence="7" id="KW-1015">Disulfide bond</keyword>
<accession>A0A6G1H065</accession>
<keyword evidence="5 8" id="KW-0378">Hydrolase</keyword>
<feature type="non-terminal residue" evidence="9">
    <location>
        <position position="499"/>
    </location>
</feature>
<dbReference type="InterPro" id="IPR029058">
    <property type="entry name" value="AB_hydrolase_fold"/>
</dbReference>
<keyword evidence="10" id="KW-1185">Reference proteome</keyword>
<evidence type="ECO:0000256" key="2">
    <source>
        <dbReference type="ARBA" id="ARBA00022487"/>
    </source>
</evidence>
<dbReference type="Proteomes" id="UP000800041">
    <property type="component" value="Unassembled WGS sequence"/>
</dbReference>
<evidence type="ECO:0000313" key="10">
    <source>
        <dbReference type="Proteomes" id="UP000800041"/>
    </source>
</evidence>
<name>A0A6G1H065_9PEZI</name>
<proteinExistence type="inferred from homology"/>
<dbReference type="Pfam" id="PF07519">
    <property type="entry name" value="Tannase"/>
    <property type="match status" value="1"/>
</dbReference>
<dbReference type="GO" id="GO:0030600">
    <property type="term" value="F:feruloyl esterase activity"/>
    <property type="evidence" value="ECO:0007669"/>
    <property type="project" value="UniProtKB-ARBA"/>
</dbReference>
<evidence type="ECO:0000256" key="3">
    <source>
        <dbReference type="ARBA" id="ARBA00022723"/>
    </source>
</evidence>
<dbReference type="GO" id="GO:0046872">
    <property type="term" value="F:metal ion binding"/>
    <property type="evidence" value="ECO:0007669"/>
    <property type="project" value="UniProtKB-KW"/>
</dbReference>
<dbReference type="PANTHER" id="PTHR33938:SF2">
    <property type="entry name" value="CARBOXYLIC ESTER HYDROLASE"/>
    <property type="match status" value="1"/>
</dbReference>
<dbReference type="EMBL" id="ML977156">
    <property type="protein sequence ID" value="KAF1986575.1"/>
    <property type="molecule type" value="Genomic_DNA"/>
</dbReference>
<comment type="similarity">
    <text evidence="1 8">Belongs to the tannase family.</text>
</comment>
<reference evidence="9" key="1">
    <citation type="journal article" date="2020" name="Stud. Mycol.">
        <title>101 Dothideomycetes genomes: a test case for predicting lifestyles and emergence of pathogens.</title>
        <authorList>
            <person name="Haridas S."/>
            <person name="Albert R."/>
            <person name="Binder M."/>
            <person name="Bloem J."/>
            <person name="Labutti K."/>
            <person name="Salamov A."/>
            <person name="Andreopoulos B."/>
            <person name="Baker S."/>
            <person name="Barry K."/>
            <person name="Bills G."/>
            <person name="Bluhm B."/>
            <person name="Cannon C."/>
            <person name="Castanera R."/>
            <person name="Culley D."/>
            <person name="Daum C."/>
            <person name="Ezra D."/>
            <person name="Gonzalez J."/>
            <person name="Henrissat B."/>
            <person name="Kuo A."/>
            <person name="Liang C."/>
            <person name="Lipzen A."/>
            <person name="Lutzoni F."/>
            <person name="Magnuson J."/>
            <person name="Mondo S."/>
            <person name="Nolan M."/>
            <person name="Ohm R."/>
            <person name="Pangilinan J."/>
            <person name="Park H.-J."/>
            <person name="Ramirez L."/>
            <person name="Alfaro M."/>
            <person name="Sun H."/>
            <person name="Tritt A."/>
            <person name="Yoshinaga Y."/>
            <person name="Zwiers L.-H."/>
            <person name="Turgeon B."/>
            <person name="Goodwin S."/>
            <person name="Spatafora J."/>
            <person name="Crous P."/>
            <person name="Grigoriev I."/>
        </authorList>
    </citation>
    <scope>NUCLEOTIDE SEQUENCE</scope>
    <source>
        <strain evidence="9">CBS 113979</strain>
    </source>
</reference>
<dbReference type="OrthoDB" id="3039123at2759"/>
<dbReference type="InterPro" id="IPR011118">
    <property type="entry name" value="Tannase/feruloyl_esterase"/>
</dbReference>
<protein>
    <recommendedName>
        <fullName evidence="8">Carboxylic ester hydrolase</fullName>
        <ecNumber evidence="8">3.1.1.-</ecNumber>
    </recommendedName>
</protein>
<evidence type="ECO:0000313" key="9">
    <source>
        <dbReference type="EMBL" id="KAF1986575.1"/>
    </source>
</evidence>
<keyword evidence="4" id="KW-0732">Signal</keyword>
<keyword evidence="3" id="KW-0479">Metal-binding</keyword>
<gene>
    <name evidence="9" type="ORF">K402DRAFT_314014</name>
</gene>
<dbReference type="PANTHER" id="PTHR33938">
    <property type="entry name" value="FERULOYL ESTERASE B-RELATED"/>
    <property type="match status" value="1"/>
</dbReference>
<keyword evidence="6" id="KW-0106">Calcium</keyword>
<evidence type="ECO:0000256" key="8">
    <source>
        <dbReference type="RuleBase" id="RU361238"/>
    </source>
</evidence>
<dbReference type="SUPFAM" id="SSF53474">
    <property type="entry name" value="alpha/beta-Hydrolases"/>
    <property type="match status" value="1"/>
</dbReference>
<evidence type="ECO:0000256" key="5">
    <source>
        <dbReference type="ARBA" id="ARBA00022801"/>
    </source>
</evidence>
<evidence type="ECO:0000256" key="1">
    <source>
        <dbReference type="ARBA" id="ARBA00006249"/>
    </source>
</evidence>
<dbReference type="EC" id="3.1.1.-" evidence="8"/>
<evidence type="ECO:0000256" key="4">
    <source>
        <dbReference type="ARBA" id="ARBA00022729"/>
    </source>
</evidence>
<sequence length="499" mass="54810">AESVNRPGTFGQGAADLAYPVNAEALPNSCAIVVNATNFNGTDSTFSFGLFLPDFWNQRFLTVGNGGFGGGINWPDMGAAAQYDLAVMSSDLGHNGMSTDVGQLTDARKLRDWSYRALHSSIGLAKTIVTETYGMAPKSSFFSSCSDGGRQGMLEAQNYPEDFDGIMVGAPPWWETHEAAWLLKTKTENRPVGADYHIPDGFFPVIHAEVIKQCDSVGDGVVDGVISAPWKCRFRPEALLCDPSKAPFTCLNNAQINTLKEIYSMYYEVNGSPPVNATFVYPALEVGSELQWNTIYGRTYGPRLADILSQFPLVWNAVSSHYVTPLEDWAKQFRMDASSYDLSAFQKRGGKLFHFHGLADQIIPPRASIYYYQEVERTMQAQGIDINSFYRLFLIPGMAHCAGPGNKPWYIAGGNQACFVRRQAPCPYSVPGYENAQYDALIALVRWVENDEPINEIIASAFSDPANFTVGPQRKVCAYPSTAAYNGKGDVGSPASWYC</sequence>